<feature type="transmembrane region" description="Helical" evidence="2">
    <location>
        <begin position="84"/>
        <end position="101"/>
    </location>
</feature>
<proteinExistence type="predicted"/>
<dbReference type="Proteomes" id="UP001501570">
    <property type="component" value="Unassembled WGS sequence"/>
</dbReference>
<keyword evidence="2" id="KW-0812">Transmembrane</keyword>
<evidence type="ECO:0000313" key="4">
    <source>
        <dbReference type="Proteomes" id="UP001501570"/>
    </source>
</evidence>
<organism evidence="3 4">
    <name type="scientific">Rugosimonospora acidiphila</name>
    <dbReference type="NCBI Taxonomy" id="556531"/>
    <lineage>
        <taxon>Bacteria</taxon>
        <taxon>Bacillati</taxon>
        <taxon>Actinomycetota</taxon>
        <taxon>Actinomycetes</taxon>
        <taxon>Micromonosporales</taxon>
        <taxon>Micromonosporaceae</taxon>
        <taxon>Rugosimonospora</taxon>
    </lineage>
</organism>
<name>A0ABP9RRL9_9ACTN</name>
<protein>
    <recommendedName>
        <fullName evidence="5">O-antigen ligase domain-containing protein</fullName>
    </recommendedName>
</protein>
<feature type="transmembrane region" description="Helical" evidence="2">
    <location>
        <begin position="482"/>
        <end position="503"/>
    </location>
</feature>
<keyword evidence="4" id="KW-1185">Reference proteome</keyword>
<feature type="transmembrane region" description="Helical" evidence="2">
    <location>
        <begin position="312"/>
        <end position="329"/>
    </location>
</feature>
<evidence type="ECO:0008006" key="5">
    <source>
        <dbReference type="Google" id="ProtNLM"/>
    </source>
</evidence>
<evidence type="ECO:0000256" key="2">
    <source>
        <dbReference type="SAM" id="Phobius"/>
    </source>
</evidence>
<evidence type="ECO:0000313" key="3">
    <source>
        <dbReference type="EMBL" id="GAA5185824.1"/>
    </source>
</evidence>
<feature type="transmembrane region" description="Helical" evidence="2">
    <location>
        <begin position="350"/>
        <end position="373"/>
    </location>
</feature>
<feature type="transmembrane region" description="Helical" evidence="2">
    <location>
        <begin position="190"/>
        <end position="207"/>
    </location>
</feature>
<gene>
    <name evidence="3" type="ORF">GCM10023322_30750</name>
</gene>
<feature type="transmembrane region" description="Helical" evidence="2">
    <location>
        <begin position="509"/>
        <end position="528"/>
    </location>
</feature>
<reference evidence="4" key="1">
    <citation type="journal article" date="2019" name="Int. J. Syst. Evol. Microbiol.">
        <title>The Global Catalogue of Microorganisms (GCM) 10K type strain sequencing project: providing services to taxonomists for standard genome sequencing and annotation.</title>
        <authorList>
            <consortium name="The Broad Institute Genomics Platform"/>
            <consortium name="The Broad Institute Genome Sequencing Center for Infectious Disease"/>
            <person name="Wu L."/>
            <person name="Ma J."/>
        </authorList>
    </citation>
    <scope>NUCLEOTIDE SEQUENCE [LARGE SCALE GENOMIC DNA]</scope>
    <source>
        <strain evidence="4">JCM 18304</strain>
    </source>
</reference>
<dbReference type="EMBL" id="BAABJQ010000007">
    <property type="protein sequence ID" value="GAA5185824.1"/>
    <property type="molecule type" value="Genomic_DNA"/>
</dbReference>
<keyword evidence="2" id="KW-0472">Membrane</keyword>
<feature type="transmembrane region" description="Helical" evidence="2">
    <location>
        <begin position="453"/>
        <end position="470"/>
    </location>
</feature>
<evidence type="ECO:0000256" key="1">
    <source>
        <dbReference type="SAM" id="MobiDB-lite"/>
    </source>
</evidence>
<feature type="transmembrane region" description="Helical" evidence="2">
    <location>
        <begin position="290"/>
        <end position="306"/>
    </location>
</feature>
<feature type="transmembrane region" description="Helical" evidence="2">
    <location>
        <begin position="133"/>
        <end position="151"/>
    </location>
</feature>
<accession>A0ABP9RRL9</accession>
<feature type="transmembrane region" description="Helical" evidence="2">
    <location>
        <begin position="214"/>
        <end position="233"/>
    </location>
</feature>
<feature type="transmembrane region" description="Helical" evidence="2">
    <location>
        <begin position="108"/>
        <end position="127"/>
    </location>
</feature>
<dbReference type="RefSeq" id="WP_345630117.1">
    <property type="nucleotide sequence ID" value="NZ_BAABJQ010000007.1"/>
</dbReference>
<keyword evidence="2" id="KW-1133">Transmembrane helix</keyword>
<sequence>MPKSSTASSPPGSPPPIARSSLRWVRAILRPAWARRSAGPVLDPLRWGRWHRQLLWAGLLVATAAGVVAAIHHRSDQSGGSETVRAFLAAALGIGLIGLALSLPGATVPGFVVGLFYVGAGIVSWTYNGATTWALLGVEGILFAIWTFPWLRDLARLPRLGTAWLGLAYWLLGVIGAGLVLRPGLAMERVAYAGLFTLGALAVVRATRKSGRDLSIGIVAAFLVALAALFLVGSGNALDDAHTVPANAWGRHMQNRFWGGPGLLYHPNSIAVVAVVVAIRIGADRAFRRWQRYAALGMVAVILLLVNSRTGLVYLAAAAVVHAVLIWYGRRGPAAREHARGSFSTARAAWGAAVLPILLAVLIGVGSGGAGFLGAQRYDNGDDDVTSGRRATWVQVWKDFTKDNVAQQIFGDTSNARATVRRPSSGGAPPVQGLTTDNAAVGAFRRGGVLGEIAFLLGLALMLWHAIRGVRLPGQGRYPPPAWFTIAAVGSVPTIVSADWLLGGTGGTLWIYLLAGEAYLLYSAGRYWRRDRRQTGLPPKSSIMMSTEHSGGASPSTAPPQ</sequence>
<feature type="compositionally biased region" description="Polar residues" evidence="1">
    <location>
        <begin position="543"/>
        <end position="561"/>
    </location>
</feature>
<feature type="transmembrane region" description="Helical" evidence="2">
    <location>
        <begin position="54"/>
        <end position="72"/>
    </location>
</feature>
<feature type="transmembrane region" description="Helical" evidence="2">
    <location>
        <begin position="263"/>
        <end position="283"/>
    </location>
</feature>
<comment type="caution">
    <text evidence="3">The sequence shown here is derived from an EMBL/GenBank/DDBJ whole genome shotgun (WGS) entry which is preliminary data.</text>
</comment>
<feature type="region of interest" description="Disordered" evidence="1">
    <location>
        <begin position="538"/>
        <end position="561"/>
    </location>
</feature>
<feature type="transmembrane region" description="Helical" evidence="2">
    <location>
        <begin position="163"/>
        <end position="184"/>
    </location>
</feature>